<sequence length="229" mass="25997">MPLPFSSPTLRHRLPLLLALGLSLALSFALIAARVAITRQWQFVFLLWNLFLAAIPFALSAALHLAARAPKARLLLPVGLMWLLFFPNAPYLVTDLFHLEPHPGVPYWYDLALIMSCAWNGLMLAFASLLDMHALVRQRLGFWVGWSFATVALGLSAFGVYLGRYLRFNSWDILSNPFSLFYDIVQRILHPFHNWQTWGVTVVFWAFLLIAYATVRLLGRVEVAVENEG</sequence>
<evidence type="ECO:0000313" key="3">
    <source>
        <dbReference type="Proteomes" id="UP000559626"/>
    </source>
</evidence>
<name>A0A7Y0FM03_9BACT</name>
<keyword evidence="1" id="KW-1133">Transmembrane helix</keyword>
<dbReference type="EMBL" id="JABBGH010000001">
    <property type="protein sequence ID" value="NML64919.1"/>
    <property type="molecule type" value="Genomic_DNA"/>
</dbReference>
<proteinExistence type="predicted"/>
<feature type="transmembrane region" description="Helical" evidence="1">
    <location>
        <begin position="105"/>
        <end position="130"/>
    </location>
</feature>
<dbReference type="InterPro" id="IPR009793">
    <property type="entry name" value="DUF1361"/>
</dbReference>
<evidence type="ECO:0000313" key="2">
    <source>
        <dbReference type="EMBL" id="NML64919.1"/>
    </source>
</evidence>
<evidence type="ECO:0000256" key="1">
    <source>
        <dbReference type="SAM" id="Phobius"/>
    </source>
</evidence>
<organism evidence="2 3">
    <name type="scientific">Hymenobacter polaris</name>
    <dbReference type="NCBI Taxonomy" id="2682546"/>
    <lineage>
        <taxon>Bacteria</taxon>
        <taxon>Pseudomonadati</taxon>
        <taxon>Bacteroidota</taxon>
        <taxon>Cytophagia</taxon>
        <taxon>Cytophagales</taxon>
        <taxon>Hymenobacteraceae</taxon>
        <taxon>Hymenobacter</taxon>
    </lineage>
</organism>
<dbReference type="Proteomes" id="UP000559626">
    <property type="component" value="Unassembled WGS sequence"/>
</dbReference>
<dbReference type="AlphaFoldDB" id="A0A7Y0FM03"/>
<reference evidence="2 3" key="1">
    <citation type="submission" date="2020-04" db="EMBL/GenBank/DDBJ databases">
        <title>Hymenobacter polaris sp. nov., isolated from Arctic soil.</title>
        <authorList>
            <person name="Dahal R.H."/>
        </authorList>
    </citation>
    <scope>NUCLEOTIDE SEQUENCE [LARGE SCALE GENOMIC DNA]</scope>
    <source>
        <strain evidence="2 3">RP-2-7</strain>
    </source>
</reference>
<feature type="transmembrane region" description="Helical" evidence="1">
    <location>
        <begin position="142"/>
        <end position="162"/>
    </location>
</feature>
<accession>A0A7Y0FM03</accession>
<gene>
    <name evidence="2" type="ORF">HHL22_06840</name>
</gene>
<feature type="transmembrane region" description="Helical" evidence="1">
    <location>
        <begin position="43"/>
        <end position="67"/>
    </location>
</feature>
<keyword evidence="1" id="KW-0472">Membrane</keyword>
<dbReference type="RefSeq" id="WP_169530184.1">
    <property type="nucleotide sequence ID" value="NZ_JABBGH010000001.1"/>
</dbReference>
<keyword evidence="3" id="KW-1185">Reference proteome</keyword>
<dbReference type="Pfam" id="PF07099">
    <property type="entry name" value="DUF1361"/>
    <property type="match status" value="1"/>
</dbReference>
<feature type="transmembrane region" description="Helical" evidence="1">
    <location>
        <begin position="74"/>
        <end position="93"/>
    </location>
</feature>
<feature type="transmembrane region" description="Helical" evidence="1">
    <location>
        <begin position="195"/>
        <end position="215"/>
    </location>
</feature>
<protein>
    <submittedName>
        <fullName evidence="2">DUF1361 domain-containing protein</fullName>
    </submittedName>
</protein>
<comment type="caution">
    <text evidence="2">The sequence shown here is derived from an EMBL/GenBank/DDBJ whole genome shotgun (WGS) entry which is preliminary data.</text>
</comment>
<keyword evidence="1" id="KW-0812">Transmembrane</keyword>